<organism evidence="2">
    <name type="scientific">marine metagenome</name>
    <dbReference type="NCBI Taxonomy" id="408172"/>
    <lineage>
        <taxon>unclassified sequences</taxon>
        <taxon>metagenomes</taxon>
        <taxon>ecological metagenomes</taxon>
    </lineage>
</organism>
<accession>A0A382W8L8</accession>
<dbReference type="SUPFAM" id="SSF56436">
    <property type="entry name" value="C-type lectin-like"/>
    <property type="match status" value="1"/>
</dbReference>
<evidence type="ECO:0000313" key="2">
    <source>
        <dbReference type="EMBL" id="SVD55167.1"/>
    </source>
</evidence>
<name>A0A382W8L8_9ZZZZ</name>
<dbReference type="InterPro" id="IPR042095">
    <property type="entry name" value="SUMF_sf"/>
</dbReference>
<dbReference type="EMBL" id="UINC01157918">
    <property type="protein sequence ID" value="SVD55167.1"/>
    <property type="molecule type" value="Genomic_DNA"/>
</dbReference>
<dbReference type="PANTHER" id="PTHR23150">
    <property type="entry name" value="SULFATASE MODIFYING FACTOR 1, 2"/>
    <property type="match status" value="1"/>
</dbReference>
<reference evidence="2" key="1">
    <citation type="submission" date="2018-05" db="EMBL/GenBank/DDBJ databases">
        <authorList>
            <person name="Lanie J.A."/>
            <person name="Ng W.-L."/>
            <person name="Kazmierczak K.M."/>
            <person name="Andrzejewski T.M."/>
            <person name="Davidsen T.M."/>
            <person name="Wayne K.J."/>
            <person name="Tettelin H."/>
            <person name="Glass J.I."/>
            <person name="Rusch D."/>
            <person name="Podicherti R."/>
            <person name="Tsui H.-C.T."/>
            <person name="Winkler M.E."/>
        </authorList>
    </citation>
    <scope>NUCLEOTIDE SEQUENCE</scope>
</reference>
<feature type="non-terminal residue" evidence="2">
    <location>
        <position position="132"/>
    </location>
</feature>
<proteinExistence type="predicted"/>
<gene>
    <name evidence="2" type="ORF">METZ01_LOCUS408021</name>
</gene>
<dbReference type="PANTHER" id="PTHR23150:SF19">
    <property type="entry name" value="FORMYLGLYCINE-GENERATING ENZYME"/>
    <property type="match status" value="1"/>
</dbReference>
<dbReference type="InterPro" id="IPR005532">
    <property type="entry name" value="SUMF_dom"/>
</dbReference>
<feature type="domain" description="Sulfatase-modifying factor enzyme-like" evidence="1">
    <location>
        <begin position="38"/>
        <end position="132"/>
    </location>
</feature>
<dbReference type="Pfam" id="PF03781">
    <property type="entry name" value="FGE-sulfatase"/>
    <property type="match status" value="1"/>
</dbReference>
<sequence length="132" mass="14508">MFLFCSSPASVLAGNLASPEFPHPGAEFQDCDFCPVLTVVPAGSFMMGAGLQDQQKQKDEAPRHSVIIENNYAIGKFELTKGEYAKFVDDTQHSFKGGCYFRTGLEPELEIDLSWRDPGYNQGDNHPAVCVS</sequence>
<dbReference type="InterPro" id="IPR051043">
    <property type="entry name" value="Sulfatase_Mod_Factor_Kinase"/>
</dbReference>
<dbReference type="InterPro" id="IPR016187">
    <property type="entry name" value="CTDL_fold"/>
</dbReference>
<dbReference type="Gene3D" id="3.90.1580.10">
    <property type="entry name" value="paralog of FGE (formylglycine-generating enzyme)"/>
    <property type="match status" value="1"/>
</dbReference>
<protein>
    <recommendedName>
        <fullName evidence="1">Sulfatase-modifying factor enzyme-like domain-containing protein</fullName>
    </recommendedName>
</protein>
<evidence type="ECO:0000259" key="1">
    <source>
        <dbReference type="Pfam" id="PF03781"/>
    </source>
</evidence>
<dbReference type="GO" id="GO:0120147">
    <property type="term" value="F:formylglycine-generating oxidase activity"/>
    <property type="evidence" value="ECO:0007669"/>
    <property type="project" value="TreeGrafter"/>
</dbReference>
<dbReference type="AlphaFoldDB" id="A0A382W8L8"/>